<reference evidence="2" key="1">
    <citation type="journal article" date="2020" name="mSystems">
        <title>Genome- and Community-Level Interaction Insights into Carbon Utilization and Element Cycling Functions of Hydrothermarchaeota in Hydrothermal Sediment.</title>
        <authorList>
            <person name="Zhou Z."/>
            <person name="Liu Y."/>
            <person name="Xu W."/>
            <person name="Pan J."/>
            <person name="Luo Z.H."/>
            <person name="Li M."/>
        </authorList>
    </citation>
    <scope>NUCLEOTIDE SEQUENCE [LARGE SCALE GENOMIC DNA]</scope>
    <source>
        <strain evidence="2">SpSt-1105</strain>
    </source>
</reference>
<feature type="transmembrane region" description="Helical" evidence="1">
    <location>
        <begin position="81"/>
        <end position="99"/>
    </location>
</feature>
<dbReference type="AlphaFoldDB" id="A0A7J3Z782"/>
<dbReference type="EMBL" id="DRYQ01000068">
    <property type="protein sequence ID" value="HHQ50630.1"/>
    <property type="molecule type" value="Genomic_DNA"/>
</dbReference>
<organism evidence="2">
    <name type="scientific">Ignisphaera aggregans</name>
    <dbReference type="NCBI Taxonomy" id="334771"/>
    <lineage>
        <taxon>Archaea</taxon>
        <taxon>Thermoproteota</taxon>
        <taxon>Thermoprotei</taxon>
        <taxon>Desulfurococcales</taxon>
        <taxon>Desulfurococcaceae</taxon>
        <taxon>Ignisphaera</taxon>
    </lineage>
</organism>
<evidence type="ECO:0000313" key="2">
    <source>
        <dbReference type="EMBL" id="HHQ50630.1"/>
    </source>
</evidence>
<comment type="caution">
    <text evidence="2">The sequence shown here is derived from an EMBL/GenBank/DDBJ whole genome shotgun (WGS) entry which is preliminary data.</text>
</comment>
<evidence type="ECO:0000256" key="1">
    <source>
        <dbReference type="SAM" id="Phobius"/>
    </source>
</evidence>
<keyword evidence="1" id="KW-0472">Membrane</keyword>
<name>A0A7J3Z782_9CREN</name>
<gene>
    <name evidence="2" type="ORF">ENM66_04685</name>
</gene>
<keyword evidence="1" id="KW-0812">Transmembrane</keyword>
<keyword evidence="1" id="KW-1133">Transmembrane helix</keyword>
<protein>
    <submittedName>
        <fullName evidence="2">Uncharacterized protein</fullName>
    </submittedName>
</protein>
<sequence length="110" mass="12637">MLSFLFYRREPRIVFREPEIVITRLYTVKDDGSIEPVESSSLPPEKQKVVEEKIKSLKGGLKHEAIQKATEEWRKYALRHVLILGTGVAIGSFIATYLYCRIMMCPTCTS</sequence>
<proteinExistence type="predicted"/>
<accession>A0A7J3Z782</accession>